<dbReference type="GO" id="GO:0003941">
    <property type="term" value="F:L-serine ammonia-lyase activity"/>
    <property type="evidence" value="ECO:0007669"/>
    <property type="project" value="TreeGrafter"/>
</dbReference>
<evidence type="ECO:0000256" key="1">
    <source>
        <dbReference type="ARBA" id="ARBA00001933"/>
    </source>
</evidence>
<dbReference type="GO" id="GO:0009097">
    <property type="term" value="P:isoleucine biosynthetic process"/>
    <property type="evidence" value="ECO:0007669"/>
    <property type="project" value="TreeGrafter"/>
</dbReference>
<dbReference type="EMBL" id="NBIV01000079">
    <property type="protein sequence ID" value="PXF44901.1"/>
    <property type="molecule type" value="Genomic_DNA"/>
</dbReference>
<evidence type="ECO:0000259" key="4">
    <source>
        <dbReference type="Pfam" id="PF00291"/>
    </source>
</evidence>
<proteinExistence type="predicted"/>
<organism evidence="5 6">
    <name type="scientific">Gracilariopsis chorda</name>
    <dbReference type="NCBI Taxonomy" id="448386"/>
    <lineage>
        <taxon>Eukaryota</taxon>
        <taxon>Rhodophyta</taxon>
        <taxon>Florideophyceae</taxon>
        <taxon>Rhodymeniophycidae</taxon>
        <taxon>Gracilariales</taxon>
        <taxon>Gracilariaceae</taxon>
        <taxon>Gracilariopsis</taxon>
    </lineage>
</organism>
<dbReference type="GO" id="GO:0006565">
    <property type="term" value="P:L-serine catabolic process"/>
    <property type="evidence" value="ECO:0007669"/>
    <property type="project" value="TreeGrafter"/>
</dbReference>
<dbReference type="InterPro" id="IPR001926">
    <property type="entry name" value="TrpB-like_PALP"/>
</dbReference>
<dbReference type="InterPro" id="IPR050147">
    <property type="entry name" value="Ser/Thr_Dehydratase"/>
</dbReference>
<dbReference type="GO" id="GO:0006567">
    <property type="term" value="P:L-threonine catabolic process"/>
    <property type="evidence" value="ECO:0007669"/>
    <property type="project" value="TreeGrafter"/>
</dbReference>
<comment type="caution">
    <text evidence="5">The sequence shown here is derived from an EMBL/GenBank/DDBJ whole genome shotgun (WGS) entry which is preliminary data.</text>
</comment>
<dbReference type="AlphaFoldDB" id="A0A2V3IRZ1"/>
<dbReference type="Pfam" id="PF00291">
    <property type="entry name" value="PALP"/>
    <property type="match status" value="1"/>
</dbReference>
<dbReference type="Gene3D" id="3.40.50.1100">
    <property type="match status" value="2"/>
</dbReference>
<reference evidence="5 6" key="1">
    <citation type="journal article" date="2018" name="Mol. Biol. Evol.">
        <title>Analysis of the draft genome of the red seaweed Gracilariopsis chorda provides insights into genome size evolution in Rhodophyta.</title>
        <authorList>
            <person name="Lee J."/>
            <person name="Yang E.C."/>
            <person name="Graf L."/>
            <person name="Yang J.H."/>
            <person name="Qiu H."/>
            <person name="Zel Zion U."/>
            <person name="Chan C.X."/>
            <person name="Stephens T.G."/>
            <person name="Weber A.P.M."/>
            <person name="Boo G.H."/>
            <person name="Boo S.M."/>
            <person name="Kim K.M."/>
            <person name="Shin Y."/>
            <person name="Jung M."/>
            <person name="Lee S.J."/>
            <person name="Yim H.S."/>
            <person name="Lee J.H."/>
            <person name="Bhattacharya D."/>
            <person name="Yoon H.S."/>
        </authorList>
    </citation>
    <scope>NUCLEOTIDE SEQUENCE [LARGE SCALE GENOMIC DNA]</scope>
    <source>
        <strain evidence="5 6">SKKU-2015</strain>
        <tissue evidence="5">Whole body</tissue>
    </source>
</reference>
<dbReference type="OrthoDB" id="4418812at2759"/>
<dbReference type="GO" id="GO:0004794">
    <property type="term" value="F:threonine deaminase activity"/>
    <property type="evidence" value="ECO:0007669"/>
    <property type="project" value="TreeGrafter"/>
</dbReference>
<comment type="cofactor">
    <cofactor evidence="1">
        <name>pyridoxal 5'-phosphate</name>
        <dbReference type="ChEBI" id="CHEBI:597326"/>
    </cofactor>
</comment>
<accession>A0A2V3IRZ1</accession>
<keyword evidence="6" id="KW-1185">Reference proteome</keyword>
<keyword evidence="2" id="KW-0663">Pyridoxal phosphate</keyword>
<sequence length="383" mass="40739">MSSDSKPEPGVFYVCRNKNEDNTVTAGADGLIDKALWRDKESCARYFAKLSIIAHETLQNLRRSNASAVLWTPMLRALSLGPSVFIKLESEQITNSFKVRGAINCVKHASGKQIVTASTGNHALAVAHAVQLLGKQGTIFLPTNVAEGKLAALKQATITANCELWILGNDCLQAEIAASEHAAANNAVYVSPYNDEHVIAGQGTIGIEILDYFSRSYPSFSGSRKCCYITVGGGGLISGIAAVLKANQPDEWRIIGCLPQNSPVMYDCVKAGCVVDSNCAETLSDGSAGSIEENTITFEACSCLVDAWAIVAEDDIAAAMYDTLKDEKKLLEGAAGVAVAGYKKDSKWREQNICIASVLVACGGNVDVGTIRHVISVQSKKGQ</sequence>
<evidence type="ECO:0000313" key="6">
    <source>
        <dbReference type="Proteomes" id="UP000247409"/>
    </source>
</evidence>
<dbReference type="InterPro" id="IPR036052">
    <property type="entry name" value="TrpB-like_PALP_sf"/>
</dbReference>
<dbReference type="STRING" id="448386.A0A2V3IRZ1"/>
<evidence type="ECO:0000256" key="3">
    <source>
        <dbReference type="ARBA" id="ARBA00023239"/>
    </source>
</evidence>
<dbReference type="PANTHER" id="PTHR48078">
    <property type="entry name" value="THREONINE DEHYDRATASE, MITOCHONDRIAL-RELATED"/>
    <property type="match status" value="1"/>
</dbReference>
<dbReference type="PANTHER" id="PTHR48078:SF6">
    <property type="entry name" value="L-THREONINE DEHYDRATASE CATABOLIC TDCB"/>
    <property type="match status" value="1"/>
</dbReference>
<evidence type="ECO:0000256" key="2">
    <source>
        <dbReference type="ARBA" id="ARBA00022898"/>
    </source>
</evidence>
<feature type="domain" description="Tryptophan synthase beta chain-like PALP" evidence="4">
    <location>
        <begin position="69"/>
        <end position="354"/>
    </location>
</feature>
<evidence type="ECO:0000313" key="5">
    <source>
        <dbReference type="EMBL" id="PXF44901.1"/>
    </source>
</evidence>
<gene>
    <name evidence="5" type="ORF">BWQ96_05391</name>
</gene>
<dbReference type="Proteomes" id="UP000247409">
    <property type="component" value="Unassembled WGS sequence"/>
</dbReference>
<keyword evidence="3" id="KW-0456">Lyase</keyword>
<name>A0A2V3IRZ1_9FLOR</name>
<protein>
    <submittedName>
        <fullName evidence="5">L-threonine dehydratase catabolic TdcB</fullName>
    </submittedName>
</protein>
<dbReference type="SUPFAM" id="SSF53686">
    <property type="entry name" value="Tryptophan synthase beta subunit-like PLP-dependent enzymes"/>
    <property type="match status" value="1"/>
</dbReference>